<organism evidence="3 6">
    <name type="scientific">Araneus ventricosus</name>
    <name type="common">Orbweaver spider</name>
    <name type="synonym">Epeira ventricosa</name>
    <dbReference type="NCBI Taxonomy" id="182803"/>
    <lineage>
        <taxon>Eukaryota</taxon>
        <taxon>Metazoa</taxon>
        <taxon>Ecdysozoa</taxon>
        <taxon>Arthropoda</taxon>
        <taxon>Chelicerata</taxon>
        <taxon>Arachnida</taxon>
        <taxon>Araneae</taxon>
        <taxon>Araneomorphae</taxon>
        <taxon>Entelegynae</taxon>
        <taxon>Araneoidea</taxon>
        <taxon>Araneidae</taxon>
        <taxon>Araneus</taxon>
    </lineage>
</organism>
<sequence length="105" mass="11758">MRKTKIRGLSLFNPPISRDQKQGVKKAGDLGIFVGEYGFSYDPGINTDLRLNLSVKELVNKGPKGKRKNTLCFFFCPGRETKTKQEEENGVSGKKNHDEGTLLQL</sequence>
<reference evidence="3 6" key="1">
    <citation type="journal article" date="2019" name="Sci. Rep.">
        <title>Orb-weaving spider Araneus ventricosus genome elucidates the spidroin gene catalogue.</title>
        <authorList>
            <person name="Kono N."/>
            <person name="Nakamura H."/>
            <person name="Ohtoshi R."/>
            <person name="Moran D.A.P."/>
            <person name="Shinohara A."/>
            <person name="Yoshida Y."/>
            <person name="Fujiwara M."/>
            <person name="Mori M."/>
            <person name="Tomita M."/>
            <person name="Arakawa K."/>
        </authorList>
    </citation>
    <scope>NUCLEOTIDE SEQUENCE [LARGE SCALE GENOMIC DNA]</scope>
</reference>
<feature type="compositionally biased region" description="Basic and acidic residues" evidence="1">
    <location>
        <begin position="95"/>
        <end position="105"/>
    </location>
</feature>
<dbReference type="Proteomes" id="UP000499080">
    <property type="component" value="Unassembled WGS sequence"/>
</dbReference>
<dbReference type="EMBL" id="BGPR01169069">
    <property type="protein sequence ID" value="GBM24302.1"/>
    <property type="molecule type" value="Genomic_DNA"/>
</dbReference>
<evidence type="ECO:0000313" key="2">
    <source>
        <dbReference type="EMBL" id="GBM24302.1"/>
    </source>
</evidence>
<dbReference type="AlphaFoldDB" id="A0A4Y2E8Y8"/>
<protein>
    <submittedName>
        <fullName evidence="3">Uncharacterized protein</fullName>
    </submittedName>
</protein>
<name>A0A4Y2E8Y8_ARAVE</name>
<evidence type="ECO:0000256" key="1">
    <source>
        <dbReference type="SAM" id="MobiDB-lite"/>
    </source>
</evidence>
<evidence type="ECO:0000313" key="4">
    <source>
        <dbReference type="EMBL" id="GBM24321.1"/>
    </source>
</evidence>
<comment type="caution">
    <text evidence="3">The sequence shown here is derived from an EMBL/GenBank/DDBJ whole genome shotgun (WGS) entry which is preliminary data.</text>
</comment>
<dbReference type="EMBL" id="BGPR01169075">
    <property type="protein sequence ID" value="GBM24321.1"/>
    <property type="molecule type" value="Genomic_DNA"/>
</dbReference>
<proteinExistence type="predicted"/>
<accession>A0A4Y2E8Y8</accession>
<feature type="region of interest" description="Disordered" evidence="1">
    <location>
        <begin position="83"/>
        <end position="105"/>
    </location>
</feature>
<evidence type="ECO:0000313" key="5">
    <source>
        <dbReference type="EMBL" id="GBM24335.1"/>
    </source>
</evidence>
<dbReference type="EMBL" id="BGPR01169079">
    <property type="protein sequence ID" value="GBM24335.1"/>
    <property type="molecule type" value="Genomic_DNA"/>
</dbReference>
<evidence type="ECO:0000313" key="6">
    <source>
        <dbReference type="Proteomes" id="UP000499080"/>
    </source>
</evidence>
<dbReference type="EMBL" id="BGPR01169072">
    <property type="protein sequence ID" value="GBM24314.1"/>
    <property type="molecule type" value="Genomic_DNA"/>
</dbReference>
<evidence type="ECO:0000313" key="3">
    <source>
        <dbReference type="EMBL" id="GBM24314.1"/>
    </source>
</evidence>
<keyword evidence="6" id="KW-1185">Reference proteome</keyword>
<gene>
    <name evidence="2" type="ORF">AVEN_102004_1</name>
    <name evidence="5" type="ORF">AVEN_11767_1</name>
    <name evidence="3" type="ORF">AVEN_251473_1</name>
    <name evidence="4" type="ORF">AVEN_262666_1</name>
</gene>